<reference evidence="3 4" key="1">
    <citation type="submission" date="2017-07" db="EMBL/GenBank/DDBJ databases">
        <title>Paenibacillus herberti R33 genome sequencing and assembly.</title>
        <authorList>
            <person name="Su W."/>
        </authorList>
    </citation>
    <scope>NUCLEOTIDE SEQUENCE [LARGE SCALE GENOMIC DNA]</scope>
    <source>
        <strain evidence="3 4">R33</strain>
    </source>
</reference>
<dbReference type="Pfam" id="PF01476">
    <property type="entry name" value="LysM"/>
    <property type="match status" value="1"/>
</dbReference>
<evidence type="ECO:0000313" key="4">
    <source>
        <dbReference type="Proteomes" id="UP000215145"/>
    </source>
</evidence>
<feature type="domain" description="LysM" evidence="2">
    <location>
        <begin position="509"/>
        <end position="552"/>
    </location>
</feature>
<evidence type="ECO:0000256" key="1">
    <source>
        <dbReference type="SAM" id="MobiDB-lite"/>
    </source>
</evidence>
<dbReference type="SMART" id="SM00257">
    <property type="entry name" value="LysM"/>
    <property type="match status" value="1"/>
</dbReference>
<gene>
    <name evidence="3" type="ORF">CGZ75_00950</name>
</gene>
<dbReference type="InterPro" id="IPR048862">
    <property type="entry name" value="SPOCS_spoVID_N"/>
</dbReference>
<sequence length="552" mass="61457">MSEQSQGLRFDVYERVHLPEEVAGIEELEEIELVPRIQVIQQGEQAILRGQLLLSGVYRTADRAEAAQSMEHQIPVEITLPMNRIESLEDISVEIDNFDVDLLSSRTLNITGVLSLTGIRVEAVDEETAQWQEEPYTVVHRQEAQPQATGDISTFRYLELDQEDEEEQSAFRVEEAETEAETQTETETQTQTQTEVNAEAPSSFPTFETAYEYRAAPSSTFEEQIDPMEAAQNQPYDYAAGWTQLGSVRAEADEDGQDSFPAAVPSYLAPLQPLENTGEAQLDRDRAFSSLVGMAGSSSTVEAIEAQEEEAEAAAVLYGRPQGSQEPEATQRPEAVQQPEAIQRIEATQRTEAIQRIKATQRTEAVQQPETIQQPEAVQRPEAVEAGARQPEALHRPEATSGEADSSATFAAALQEASEPQQEPEQQEKQELRIAVGSKRSPAPAVTENGDGLTSLIGTSRREREQRQAAERTRQQQEAQTAAPVEDVEWQSMFLGRASEENSFRKVRMCIVQREETLELIADRYQLQTREIALHNRLADGSISEGQVLYIP</sequence>
<evidence type="ECO:0000259" key="2">
    <source>
        <dbReference type="SMART" id="SM00257"/>
    </source>
</evidence>
<feature type="region of interest" description="Disordered" evidence="1">
    <location>
        <begin position="318"/>
        <end position="484"/>
    </location>
</feature>
<feature type="compositionally biased region" description="Polar residues" evidence="1">
    <location>
        <begin position="356"/>
        <end position="376"/>
    </location>
</feature>
<keyword evidence="4" id="KW-1185">Reference proteome</keyword>
<dbReference type="Proteomes" id="UP000215145">
    <property type="component" value="Unassembled WGS sequence"/>
</dbReference>
<dbReference type="Pfam" id="PF20918">
    <property type="entry name" value="SPOCS_spoVID-N"/>
    <property type="match status" value="1"/>
</dbReference>
<dbReference type="Gene3D" id="3.10.350.10">
    <property type="entry name" value="LysM domain"/>
    <property type="match status" value="1"/>
</dbReference>
<feature type="compositionally biased region" description="Basic and acidic residues" evidence="1">
    <location>
        <begin position="460"/>
        <end position="475"/>
    </location>
</feature>
<dbReference type="SUPFAM" id="SSF54106">
    <property type="entry name" value="LysM domain"/>
    <property type="match status" value="1"/>
</dbReference>
<feature type="compositionally biased region" description="Low complexity" evidence="1">
    <location>
        <begin position="411"/>
        <end position="424"/>
    </location>
</feature>
<comment type="caution">
    <text evidence="3">The sequence shown here is derived from an EMBL/GenBank/DDBJ whole genome shotgun (WGS) entry which is preliminary data.</text>
</comment>
<dbReference type="InterPro" id="IPR036779">
    <property type="entry name" value="LysM_dom_sf"/>
</dbReference>
<organism evidence="3 4">
    <name type="scientific">Paenibacillus herberti</name>
    <dbReference type="NCBI Taxonomy" id="1619309"/>
    <lineage>
        <taxon>Bacteria</taxon>
        <taxon>Bacillati</taxon>
        <taxon>Bacillota</taxon>
        <taxon>Bacilli</taxon>
        <taxon>Bacillales</taxon>
        <taxon>Paenibacillaceae</taxon>
        <taxon>Paenibacillus</taxon>
    </lineage>
</organism>
<feature type="region of interest" description="Disordered" evidence="1">
    <location>
        <begin position="163"/>
        <end position="202"/>
    </location>
</feature>
<feature type="compositionally biased region" description="Low complexity" evidence="1">
    <location>
        <begin position="185"/>
        <end position="195"/>
    </location>
</feature>
<name>A0A229NZ83_9BACL</name>
<proteinExistence type="predicted"/>
<dbReference type="EMBL" id="NMUQ01000001">
    <property type="protein sequence ID" value="OXM15346.1"/>
    <property type="molecule type" value="Genomic_DNA"/>
</dbReference>
<protein>
    <recommendedName>
        <fullName evidence="2">LysM domain-containing protein</fullName>
    </recommendedName>
</protein>
<evidence type="ECO:0000313" key="3">
    <source>
        <dbReference type="EMBL" id="OXM15346.1"/>
    </source>
</evidence>
<dbReference type="OrthoDB" id="2966368at2"/>
<accession>A0A229NZ83</accession>
<dbReference type="InterPro" id="IPR018392">
    <property type="entry name" value="LysM"/>
</dbReference>
<dbReference type="RefSeq" id="WP_089522305.1">
    <property type="nucleotide sequence ID" value="NZ_NMUQ01000001.1"/>
</dbReference>
<dbReference type="AlphaFoldDB" id="A0A229NZ83"/>